<evidence type="ECO:0000313" key="3">
    <source>
        <dbReference type="EMBL" id="MZR21168.1"/>
    </source>
</evidence>
<feature type="compositionally biased region" description="Basic and acidic residues" evidence="2">
    <location>
        <begin position="413"/>
        <end position="427"/>
    </location>
</feature>
<comment type="caution">
    <text evidence="3">The sequence shown here is derived from an EMBL/GenBank/DDBJ whole genome shotgun (WGS) entry which is preliminary data.</text>
</comment>
<reference evidence="3 4" key="1">
    <citation type="journal article" date="2014" name="Int. J. Syst. Evol. Microbiol.">
        <title>Sneathiella chungangensis sp. nov., isolated from a marine sand, and emended description of the genus Sneathiella.</title>
        <authorList>
            <person name="Siamphan C."/>
            <person name="Kim H."/>
            <person name="Lee J.S."/>
            <person name="Kim W."/>
        </authorList>
    </citation>
    <scope>NUCLEOTIDE SEQUENCE [LARGE SCALE GENOMIC DNA]</scope>
    <source>
        <strain evidence="3 4">KCTC 32476</strain>
    </source>
</reference>
<evidence type="ECO:0000256" key="1">
    <source>
        <dbReference type="ARBA" id="ARBA00022679"/>
    </source>
</evidence>
<dbReference type="Pfam" id="PF02515">
    <property type="entry name" value="CoA_transf_3"/>
    <property type="match status" value="1"/>
</dbReference>
<dbReference type="InterPro" id="IPR044855">
    <property type="entry name" value="CoA-Trfase_III_dom3_sf"/>
</dbReference>
<keyword evidence="4" id="KW-1185">Reference proteome</keyword>
<evidence type="ECO:0000256" key="2">
    <source>
        <dbReference type="SAM" id="MobiDB-lite"/>
    </source>
</evidence>
<proteinExistence type="predicted"/>
<sequence>MTADDKNKRSGAGPLRGLRVIELGSTVAGPFCARLMADFGADVIKVEQPEGDAVRSMGTRREGRSLYGTSIFRNKRIVSINMRQEEGRQLVRRLCLGADIVVENFRPGTLERWELGYDDLKKENPGLILVRISGFGQSGPYSNRSGYGVVGEAVSGLREITGDPDRPPPRVATSLTDYITGLYGAFGAMMAVVERHRTGVGQVVDAALYESSFSFMEPHVPAFQQLGKIAERAGSRLPGNTPNSIYPTLDNRFVVIAAASDPVFYRLAEVIGKPELAEEPKFRTAVARAENEDDCDRHISDWTRTKSVEQIEEELLAANVPAARIYKMDDIFDDPHFQAREMLVHAADPALGDVAVAGVVPKLSGTPGAIWRAGAQCGEDTYDVLESELHLSRQEIERLEKNATVKSHTASIGHEKEQEEKSVGASK</sequence>
<dbReference type="Gene3D" id="3.30.1540.10">
    <property type="entry name" value="formyl-coa transferase, domain 3"/>
    <property type="match status" value="1"/>
</dbReference>
<organism evidence="3 4">
    <name type="scientific">Sneathiella chungangensis</name>
    <dbReference type="NCBI Taxonomy" id="1418234"/>
    <lineage>
        <taxon>Bacteria</taxon>
        <taxon>Pseudomonadati</taxon>
        <taxon>Pseudomonadota</taxon>
        <taxon>Alphaproteobacteria</taxon>
        <taxon>Sneathiellales</taxon>
        <taxon>Sneathiellaceae</taxon>
        <taxon>Sneathiella</taxon>
    </lineage>
</organism>
<dbReference type="OrthoDB" id="7208981at2"/>
<evidence type="ECO:0000313" key="4">
    <source>
        <dbReference type="Proteomes" id="UP000445696"/>
    </source>
</evidence>
<dbReference type="InterPro" id="IPR003673">
    <property type="entry name" value="CoA-Trfase_fam_III"/>
</dbReference>
<dbReference type="EMBL" id="WTVA01000001">
    <property type="protein sequence ID" value="MZR21168.1"/>
    <property type="molecule type" value="Genomic_DNA"/>
</dbReference>
<gene>
    <name evidence="3" type="ORF">GQF03_02360</name>
</gene>
<dbReference type="RefSeq" id="WP_161337578.1">
    <property type="nucleotide sequence ID" value="NZ_JBHSDG010000003.1"/>
</dbReference>
<dbReference type="Proteomes" id="UP000445696">
    <property type="component" value="Unassembled WGS sequence"/>
</dbReference>
<accession>A0A845M9K4</accession>
<dbReference type="Gene3D" id="3.40.50.10540">
    <property type="entry name" value="Crotonobetainyl-coa:carnitine coa-transferase, domain 1"/>
    <property type="match status" value="1"/>
</dbReference>
<dbReference type="SUPFAM" id="SSF89796">
    <property type="entry name" value="CoA-transferase family III (CaiB/BaiF)"/>
    <property type="match status" value="1"/>
</dbReference>
<dbReference type="PANTHER" id="PTHR48207:SF3">
    <property type="entry name" value="SUCCINATE--HYDROXYMETHYLGLUTARATE COA-TRANSFERASE"/>
    <property type="match status" value="1"/>
</dbReference>
<protein>
    <submittedName>
        <fullName evidence="3">CoA transferase</fullName>
    </submittedName>
</protein>
<dbReference type="AlphaFoldDB" id="A0A845M9K4"/>
<dbReference type="GO" id="GO:0008410">
    <property type="term" value="F:CoA-transferase activity"/>
    <property type="evidence" value="ECO:0007669"/>
    <property type="project" value="TreeGrafter"/>
</dbReference>
<name>A0A845M9K4_9PROT</name>
<dbReference type="InterPro" id="IPR023606">
    <property type="entry name" value="CoA-Trfase_III_dom_1_sf"/>
</dbReference>
<feature type="region of interest" description="Disordered" evidence="2">
    <location>
        <begin position="402"/>
        <end position="427"/>
    </location>
</feature>
<dbReference type="PANTHER" id="PTHR48207">
    <property type="entry name" value="SUCCINATE--HYDROXYMETHYLGLUTARATE COA-TRANSFERASE"/>
    <property type="match status" value="1"/>
</dbReference>
<keyword evidence="1 3" id="KW-0808">Transferase</keyword>
<dbReference type="InterPro" id="IPR050483">
    <property type="entry name" value="CoA-transferase_III_domain"/>
</dbReference>